<keyword evidence="18" id="KW-1185">Reference proteome</keyword>
<dbReference type="InterPro" id="IPR011037">
    <property type="entry name" value="Pyrv_Knase-like_insert_dom_sf"/>
</dbReference>
<dbReference type="Pfam" id="PF00224">
    <property type="entry name" value="PK"/>
    <property type="match status" value="1"/>
</dbReference>
<dbReference type="SUPFAM" id="SSF51621">
    <property type="entry name" value="Phosphoenolpyruvate/pyruvate domain"/>
    <property type="match status" value="1"/>
</dbReference>
<dbReference type="OMA" id="AEACVWT"/>
<proteinExistence type="inferred from homology"/>
<evidence type="ECO:0000256" key="10">
    <source>
        <dbReference type="ARBA" id="ARBA00022842"/>
    </source>
</evidence>
<evidence type="ECO:0000256" key="3">
    <source>
        <dbReference type="ARBA" id="ARBA00008663"/>
    </source>
</evidence>
<dbReference type="Pfam" id="PF02887">
    <property type="entry name" value="PK_C"/>
    <property type="match status" value="1"/>
</dbReference>
<evidence type="ECO:0000259" key="16">
    <source>
        <dbReference type="Pfam" id="PF02887"/>
    </source>
</evidence>
<dbReference type="NCBIfam" id="TIGR01064">
    <property type="entry name" value="pyruv_kin"/>
    <property type="match status" value="1"/>
</dbReference>
<comment type="catalytic activity">
    <reaction evidence="13 14">
        <text>pyruvate + ATP = phosphoenolpyruvate + ADP + H(+)</text>
        <dbReference type="Rhea" id="RHEA:18157"/>
        <dbReference type="ChEBI" id="CHEBI:15361"/>
        <dbReference type="ChEBI" id="CHEBI:15378"/>
        <dbReference type="ChEBI" id="CHEBI:30616"/>
        <dbReference type="ChEBI" id="CHEBI:58702"/>
        <dbReference type="ChEBI" id="CHEBI:456216"/>
        <dbReference type="EC" id="2.7.1.40"/>
    </reaction>
</comment>
<evidence type="ECO:0000259" key="15">
    <source>
        <dbReference type="Pfam" id="PF00224"/>
    </source>
</evidence>
<sequence length="562" mass="60187">MKRYDSDVNLVQKSVGALHASPSQASGLGRIVEASDDSGTVSSLTKVICTVGVKSRTVEELIALLEAGMNIARFDFSWGSMAYHTKTLENLREAQRRTKILCATMLDTRGPEIGIELAPKDVTSFDANAPRAPVVMTQGNRVTLTTDATVPASAAFLPVNTPELVNFVHPGDDIFVGQYLFTGSETSSVYLKVDEVDAKAGMVTCTARNDAKLSGVLLTVQVANKQGEDMPTLSEWDRRVVKEWAAPNEVDFVSVSFTPDAAAIRECKELLADAGIPGTKVLAKVERLAALRNIDEIVAAADGVILSRGNLGLDMPPEKVFLSQKMVLFKCNAGGKPVVVTRVVDTMTETPRPTRAEATDVANAVLDGADAILLGAETLRGAFAAKTVDTVRRICRQAEKVFDHENHYQQQLPQSVMDEGGGLSQSEALASSAVRAASKVGAAMIVVFTRTGHTARLVSKYRPNMPIVSLVIPRVTQNSIRWVLDGEQAARQGLLNRGVIPLLANPTNSDMSALLRVVFDFAKKKGTLTEGDQVVVIQKVGTTSVVKVVPFGKSRDSTAAVA</sequence>
<comment type="similarity">
    <text evidence="3 14">Belongs to the pyruvate kinase family.</text>
</comment>
<dbReference type="OrthoDB" id="108365at2759"/>
<dbReference type="EC" id="2.7.1.40" evidence="4 14"/>
<dbReference type="Proteomes" id="UP000001876">
    <property type="component" value="Unassembled WGS sequence"/>
</dbReference>
<dbReference type="GO" id="GO:0004743">
    <property type="term" value="F:pyruvate kinase activity"/>
    <property type="evidence" value="ECO:0007669"/>
    <property type="project" value="UniProtKB-EC"/>
</dbReference>
<comment type="cofactor">
    <cofactor evidence="1">
        <name>K(+)</name>
        <dbReference type="ChEBI" id="CHEBI:29103"/>
    </cofactor>
</comment>
<evidence type="ECO:0000256" key="1">
    <source>
        <dbReference type="ARBA" id="ARBA00001958"/>
    </source>
</evidence>
<organism evidence="18">
    <name type="scientific">Micromonas pusilla (strain CCMP1545)</name>
    <name type="common">Picoplanktonic green alga</name>
    <dbReference type="NCBI Taxonomy" id="564608"/>
    <lineage>
        <taxon>Eukaryota</taxon>
        <taxon>Viridiplantae</taxon>
        <taxon>Chlorophyta</taxon>
        <taxon>Mamiellophyceae</taxon>
        <taxon>Mamiellales</taxon>
        <taxon>Mamiellaceae</taxon>
        <taxon>Micromonas</taxon>
    </lineage>
</organism>
<dbReference type="InterPro" id="IPR015813">
    <property type="entry name" value="Pyrv/PenolPyrv_kinase-like_dom"/>
</dbReference>
<dbReference type="PRINTS" id="PR01050">
    <property type="entry name" value="PYRUVTKNASE"/>
</dbReference>
<dbReference type="Gene3D" id="3.20.20.60">
    <property type="entry name" value="Phosphoenolpyruvate-binding domains"/>
    <property type="match status" value="1"/>
</dbReference>
<dbReference type="InterPro" id="IPR036918">
    <property type="entry name" value="Pyrv_Knase_C_sf"/>
</dbReference>
<dbReference type="PANTHER" id="PTHR11817">
    <property type="entry name" value="PYRUVATE KINASE"/>
    <property type="match status" value="1"/>
</dbReference>
<feature type="domain" description="Pyruvate kinase barrel" evidence="15">
    <location>
        <begin position="45"/>
        <end position="388"/>
    </location>
</feature>
<evidence type="ECO:0000256" key="6">
    <source>
        <dbReference type="ARBA" id="ARBA00022723"/>
    </source>
</evidence>
<gene>
    <name evidence="17" type="ORF">MICPUCDRAFT_16253</name>
</gene>
<evidence type="ECO:0000256" key="5">
    <source>
        <dbReference type="ARBA" id="ARBA00022679"/>
    </source>
</evidence>
<keyword evidence="10 14" id="KW-0460">Magnesium</keyword>
<evidence type="ECO:0000313" key="18">
    <source>
        <dbReference type="Proteomes" id="UP000001876"/>
    </source>
</evidence>
<keyword evidence="8 14" id="KW-0418">Kinase</keyword>
<dbReference type="STRING" id="564608.C1MQ13"/>
<evidence type="ECO:0000313" key="17">
    <source>
        <dbReference type="EMBL" id="EEH57996.1"/>
    </source>
</evidence>
<name>C1MQ13_MICPC</name>
<dbReference type="InterPro" id="IPR015806">
    <property type="entry name" value="Pyrv_Knase_insert_dom_sf"/>
</dbReference>
<keyword evidence="9" id="KW-0067">ATP-binding</keyword>
<dbReference type="InterPro" id="IPR015793">
    <property type="entry name" value="Pyrv_Knase_brl"/>
</dbReference>
<evidence type="ECO:0000256" key="14">
    <source>
        <dbReference type="RuleBase" id="RU000504"/>
    </source>
</evidence>
<keyword evidence="6" id="KW-0479">Metal-binding</keyword>
<dbReference type="InterPro" id="IPR015795">
    <property type="entry name" value="Pyrv_Knase_C"/>
</dbReference>
<dbReference type="GeneID" id="9683131"/>
<evidence type="ECO:0000256" key="13">
    <source>
        <dbReference type="ARBA" id="ARBA00048152"/>
    </source>
</evidence>
<dbReference type="InterPro" id="IPR001697">
    <property type="entry name" value="Pyr_Knase"/>
</dbReference>
<evidence type="ECO:0000256" key="4">
    <source>
        <dbReference type="ARBA" id="ARBA00012142"/>
    </source>
</evidence>
<dbReference type="Gene3D" id="3.40.1380.20">
    <property type="entry name" value="Pyruvate kinase, C-terminal domain"/>
    <property type="match status" value="1"/>
</dbReference>
<keyword evidence="5 14" id="KW-0808">Transferase</keyword>
<dbReference type="InterPro" id="IPR040442">
    <property type="entry name" value="Pyrv_kinase-like_dom_sf"/>
</dbReference>
<evidence type="ECO:0000256" key="2">
    <source>
        <dbReference type="ARBA" id="ARBA00004997"/>
    </source>
</evidence>
<dbReference type="UniPathway" id="UPA00109">
    <property type="reaction ID" value="UER00188"/>
</dbReference>
<dbReference type="eggNOG" id="KOG2323">
    <property type="taxonomic scope" value="Eukaryota"/>
</dbReference>
<dbReference type="KEGG" id="mpp:MICPUCDRAFT_16253"/>
<keyword evidence="12" id="KW-0670">Pyruvate</keyword>
<dbReference type="GO" id="GO:0016301">
    <property type="term" value="F:kinase activity"/>
    <property type="evidence" value="ECO:0007669"/>
    <property type="project" value="UniProtKB-KW"/>
</dbReference>
<dbReference type="AlphaFoldDB" id="C1MQ13"/>
<protein>
    <recommendedName>
        <fullName evidence="4 14">Pyruvate kinase</fullName>
        <ecNumber evidence="4 14">2.7.1.40</ecNumber>
    </recommendedName>
</protein>
<feature type="domain" description="Pyruvate kinase C-terminal" evidence="16">
    <location>
        <begin position="427"/>
        <end position="549"/>
    </location>
</feature>
<evidence type="ECO:0000256" key="11">
    <source>
        <dbReference type="ARBA" id="ARBA00023152"/>
    </source>
</evidence>
<dbReference type="SUPFAM" id="SSF50800">
    <property type="entry name" value="PK beta-barrel domain-like"/>
    <property type="match status" value="1"/>
</dbReference>
<dbReference type="Gene3D" id="2.40.33.10">
    <property type="entry name" value="PK beta-barrel domain-like"/>
    <property type="match status" value="1"/>
</dbReference>
<evidence type="ECO:0000256" key="12">
    <source>
        <dbReference type="ARBA" id="ARBA00023317"/>
    </source>
</evidence>
<dbReference type="GO" id="GO:0005524">
    <property type="term" value="F:ATP binding"/>
    <property type="evidence" value="ECO:0007669"/>
    <property type="project" value="UniProtKB-KW"/>
</dbReference>
<keyword evidence="11 14" id="KW-0324">Glycolysis</keyword>
<dbReference type="SUPFAM" id="SSF52935">
    <property type="entry name" value="PK C-terminal domain-like"/>
    <property type="match status" value="1"/>
</dbReference>
<comment type="pathway">
    <text evidence="2 14">Carbohydrate degradation; glycolysis; pyruvate from D-glyceraldehyde 3-phosphate: step 5/5.</text>
</comment>
<dbReference type="RefSeq" id="XP_003058045.1">
    <property type="nucleotide sequence ID" value="XM_003057999.1"/>
</dbReference>
<keyword evidence="7" id="KW-0547">Nucleotide-binding</keyword>
<reference evidence="17 18" key="1">
    <citation type="journal article" date="2009" name="Science">
        <title>Green evolution and dynamic adaptations revealed by genomes of the marine picoeukaryotes Micromonas.</title>
        <authorList>
            <person name="Worden A.Z."/>
            <person name="Lee J.H."/>
            <person name="Mock T."/>
            <person name="Rouze P."/>
            <person name="Simmons M.P."/>
            <person name="Aerts A.L."/>
            <person name="Allen A.E."/>
            <person name="Cuvelier M.L."/>
            <person name="Derelle E."/>
            <person name="Everett M.V."/>
            <person name="Foulon E."/>
            <person name="Grimwood J."/>
            <person name="Gundlach H."/>
            <person name="Henrissat B."/>
            <person name="Napoli C."/>
            <person name="McDonald S.M."/>
            <person name="Parker M.S."/>
            <person name="Rombauts S."/>
            <person name="Salamov A."/>
            <person name="Von Dassow P."/>
            <person name="Badger J.H."/>
            <person name="Coutinho P.M."/>
            <person name="Demir E."/>
            <person name="Dubchak I."/>
            <person name="Gentemann C."/>
            <person name="Eikrem W."/>
            <person name="Gready J.E."/>
            <person name="John U."/>
            <person name="Lanier W."/>
            <person name="Lindquist E.A."/>
            <person name="Lucas S."/>
            <person name="Mayer K.F."/>
            <person name="Moreau H."/>
            <person name="Not F."/>
            <person name="Otillar R."/>
            <person name="Panaud O."/>
            <person name="Pangilinan J."/>
            <person name="Paulsen I."/>
            <person name="Piegu B."/>
            <person name="Poliakov A."/>
            <person name="Robbens S."/>
            <person name="Schmutz J."/>
            <person name="Toulza E."/>
            <person name="Wyss T."/>
            <person name="Zelensky A."/>
            <person name="Zhou K."/>
            <person name="Armbrust E.V."/>
            <person name="Bhattacharya D."/>
            <person name="Goodenough U.W."/>
            <person name="Van de Peer Y."/>
            <person name="Grigoriev I.V."/>
        </authorList>
    </citation>
    <scope>NUCLEOTIDE SEQUENCE [LARGE SCALE GENOMIC DNA]</scope>
    <source>
        <strain evidence="17 18">CCMP1545</strain>
    </source>
</reference>
<evidence type="ECO:0000256" key="7">
    <source>
        <dbReference type="ARBA" id="ARBA00022741"/>
    </source>
</evidence>
<dbReference type="GO" id="GO:0030955">
    <property type="term" value="F:potassium ion binding"/>
    <property type="evidence" value="ECO:0007669"/>
    <property type="project" value="InterPro"/>
</dbReference>
<dbReference type="GO" id="GO:0000287">
    <property type="term" value="F:magnesium ion binding"/>
    <property type="evidence" value="ECO:0007669"/>
    <property type="project" value="InterPro"/>
</dbReference>
<evidence type="ECO:0000256" key="9">
    <source>
        <dbReference type="ARBA" id="ARBA00022840"/>
    </source>
</evidence>
<evidence type="ECO:0000256" key="8">
    <source>
        <dbReference type="ARBA" id="ARBA00022777"/>
    </source>
</evidence>
<dbReference type="EMBL" id="GG663738">
    <property type="protein sequence ID" value="EEH57996.1"/>
    <property type="molecule type" value="Genomic_DNA"/>
</dbReference>
<accession>C1MQ13</accession>